<protein>
    <recommendedName>
        <fullName evidence="5">Monodehydroascorbate reductase</fullName>
    </recommendedName>
</protein>
<feature type="compositionally biased region" description="Basic and acidic residues" evidence="2">
    <location>
        <begin position="420"/>
        <end position="431"/>
    </location>
</feature>
<comment type="caution">
    <text evidence="3">The sequence shown here is derived from an EMBL/GenBank/DDBJ whole genome shotgun (WGS) entry which is preliminary data.</text>
</comment>
<feature type="compositionally biased region" description="Acidic residues" evidence="2">
    <location>
        <begin position="452"/>
        <end position="477"/>
    </location>
</feature>
<gene>
    <name evidence="3" type="ORF">Tco_1032367</name>
</gene>
<feature type="region of interest" description="Disordered" evidence="2">
    <location>
        <begin position="295"/>
        <end position="320"/>
    </location>
</feature>
<evidence type="ECO:0000313" key="3">
    <source>
        <dbReference type="EMBL" id="GJT73081.1"/>
    </source>
</evidence>
<feature type="region of interest" description="Disordered" evidence="2">
    <location>
        <begin position="766"/>
        <end position="889"/>
    </location>
</feature>
<feature type="region of interest" description="Disordered" evidence="2">
    <location>
        <begin position="339"/>
        <end position="477"/>
    </location>
</feature>
<keyword evidence="1" id="KW-0175">Coiled coil</keyword>
<dbReference type="EMBL" id="BQNB010018319">
    <property type="protein sequence ID" value="GJT73081.1"/>
    <property type="molecule type" value="Genomic_DNA"/>
</dbReference>
<name>A0ABQ5GBR0_9ASTR</name>
<evidence type="ECO:0000313" key="4">
    <source>
        <dbReference type="Proteomes" id="UP001151760"/>
    </source>
</evidence>
<feature type="compositionally biased region" description="Acidic residues" evidence="2">
    <location>
        <begin position="376"/>
        <end position="396"/>
    </location>
</feature>
<reference evidence="3" key="1">
    <citation type="journal article" date="2022" name="Int. J. Mol. Sci.">
        <title>Draft Genome of Tanacetum Coccineum: Genomic Comparison of Closely Related Tanacetum-Family Plants.</title>
        <authorList>
            <person name="Yamashiro T."/>
            <person name="Shiraishi A."/>
            <person name="Nakayama K."/>
            <person name="Satake H."/>
        </authorList>
    </citation>
    <scope>NUCLEOTIDE SEQUENCE</scope>
</reference>
<evidence type="ECO:0000256" key="2">
    <source>
        <dbReference type="SAM" id="MobiDB-lite"/>
    </source>
</evidence>
<feature type="compositionally biased region" description="Low complexity" evidence="2">
    <location>
        <begin position="806"/>
        <end position="825"/>
    </location>
</feature>
<feature type="compositionally biased region" description="Basic and acidic residues" evidence="2">
    <location>
        <begin position="791"/>
        <end position="805"/>
    </location>
</feature>
<feature type="compositionally biased region" description="Basic and acidic residues" evidence="2">
    <location>
        <begin position="853"/>
        <end position="863"/>
    </location>
</feature>
<keyword evidence="4" id="KW-1185">Reference proteome</keyword>
<organism evidence="3 4">
    <name type="scientific">Tanacetum coccineum</name>
    <dbReference type="NCBI Taxonomy" id="301880"/>
    <lineage>
        <taxon>Eukaryota</taxon>
        <taxon>Viridiplantae</taxon>
        <taxon>Streptophyta</taxon>
        <taxon>Embryophyta</taxon>
        <taxon>Tracheophyta</taxon>
        <taxon>Spermatophyta</taxon>
        <taxon>Magnoliopsida</taxon>
        <taxon>eudicotyledons</taxon>
        <taxon>Gunneridae</taxon>
        <taxon>Pentapetalae</taxon>
        <taxon>asterids</taxon>
        <taxon>campanulids</taxon>
        <taxon>Asterales</taxon>
        <taxon>Asteraceae</taxon>
        <taxon>Asteroideae</taxon>
        <taxon>Anthemideae</taxon>
        <taxon>Anthemidinae</taxon>
        <taxon>Tanacetum</taxon>
    </lineage>
</organism>
<sequence length="1122" mass="127536">MDTTRAQQQALDDELVAPADRLKIGKSNLRLSSILKSKEPTLQVALDALKLTPFYNAFEISADVPEIYMQEFWVTVSRHHSSLRFKLNGKSHTVNVDNFRDMLKICPKLPGQIFEEPPLEEEILSFIRDLGHTGEIKFLSDVNVNHMHQPWRSFAAIINKCLSGKTTALESLRLSRAQILWGMYHNKTVDYVYLLWEDLVYQVENKNSKKNNDMYYPRFTKVIVDYFMAKDQGIPRRNKMFWHYARDDFMFTTVRVISKHQDTQVYGAILPQHLTNQAMLESEAYMTYRAYATGEKTPKPKTTKKKADSESSPKTKSTQAYKVALTEAQQMKIAIERSKIQTHSSHASGSGDGVDTQSKTFSQGEDDEENDKHDSEDDNDEHDSESDNDDEDDDQENVSRETQSDDDGDNFVHPNLSIYKADDQEKEKEEEKANDDDEVSFVQMVSTPPDYEITDEEENQENDDNVMGGEQEDEEDEELYGDLNLNLNRRDVEMTDAQTNQETEEVHVTLNTEPPIVQQQSSSVSSDLVSKFINPTPNTGIDSILNTTTQSGIPVNVSVSVTTTTPSFDTTSPQTPILIIQPQQQTHDSTTTTTILATTLPNIPNFASLFAFERRVSSLKTELSELKQTNQFAEALSSIPGIVDNYLASKMKDEIESNIKAIIKDQVKTQVKAQVSKILPKVEKFVTESLGAEVLARSSNQPQTSYAAAASLSEFELKKILIDKIDENKSMNRSDVQKNLYNALIESYNSDKDLFASYGDVVTLKRGRDDQDKDEEPSAGSNRGTKRRRSGKEESSKEATQKESKSTSSSKGATRSQPKSSSKSAQAEEHGPRVDDLEKPSHQEFNTGNDDVSPAREVTDVDARLWNLPGSQTPDREWNKTKTVDDRPPQSWMTQLAQASGTQSSFNEFLATPIDFSAFIMNRLKINNLTQDVLTGPTYDLMKGTCKSVVELEYHLEEVFKATHDQLDWHNPEGRSYPHDLSKPLPLIQNARGRQVIPFDHFINNDLEYLKGGSLSQRYTTSITKTKAAEYGHVKWIEDKVPRSIWSSVQVVYDKHAYWGTYHWGPKRQSFYGYATNMETSKDVYSRHRIIVVTSLKIMEFFGYKHLEEIIVRRQDDQLYKF</sequence>
<dbReference type="Proteomes" id="UP001151760">
    <property type="component" value="Unassembled WGS sequence"/>
</dbReference>
<evidence type="ECO:0000256" key="1">
    <source>
        <dbReference type="SAM" id="Coils"/>
    </source>
</evidence>
<evidence type="ECO:0008006" key="5">
    <source>
        <dbReference type="Google" id="ProtNLM"/>
    </source>
</evidence>
<feature type="compositionally biased region" description="Basic and acidic residues" evidence="2">
    <location>
        <begin position="874"/>
        <end position="888"/>
    </location>
</feature>
<feature type="compositionally biased region" description="Basic and acidic residues" evidence="2">
    <location>
        <begin position="826"/>
        <end position="842"/>
    </location>
</feature>
<proteinExistence type="predicted"/>
<feature type="coiled-coil region" evidence="1">
    <location>
        <begin position="609"/>
        <end position="636"/>
    </location>
</feature>
<accession>A0ABQ5GBR0</accession>
<reference evidence="3" key="2">
    <citation type="submission" date="2022-01" db="EMBL/GenBank/DDBJ databases">
        <authorList>
            <person name="Yamashiro T."/>
            <person name="Shiraishi A."/>
            <person name="Satake H."/>
            <person name="Nakayama K."/>
        </authorList>
    </citation>
    <scope>NUCLEOTIDE SEQUENCE</scope>
</reference>